<feature type="domain" description="GHMP kinase C-terminal" evidence="5">
    <location>
        <begin position="4"/>
        <end position="69"/>
    </location>
</feature>
<gene>
    <name evidence="6" type="primary">thrB_19</name>
    <name evidence="6" type="ORF">SDC9_122291</name>
</gene>
<proteinExistence type="predicted"/>
<evidence type="ECO:0000313" key="6">
    <source>
        <dbReference type="EMBL" id="MPM75299.1"/>
    </source>
</evidence>
<protein>
    <submittedName>
        <fullName evidence="6">Homoserine kinase</fullName>
        <ecNumber evidence="6">2.7.1.39</ecNumber>
    </submittedName>
</protein>
<keyword evidence="4" id="KW-0067">ATP-binding</keyword>
<keyword evidence="3 6" id="KW-0418">Kinase</keyword>
<dbReference type="EC" id="2.7.1.39" evidence="6"/>
<evidence type="ECO:0000256" key="2">
    <source>
        <dbReference type="ARBA" id="ARBA00022741"/>
    </source>
</evidence>
<dbReference type="SUPFAM" id="SSF55060">
    <property type="entry name" value="GHMP Kinase, C-terminal domain"/>
    <property type="match status" value="1"/>
</dbReference>
<dbReference type="AlphaFoldDB" id="A0A645CEA6"/>
<sequence length="101" mass="11221">MVASMMAGKLENLRVAMDDAIHQPYRKSLIRGYDAIFEAAKSNGSVAEYLSGAGPTLMAVITDDKILNFEKNMKIVLDSMPDKWELKFLKPELNGALIETE</sequence>
<dbReference type="GO" id="GO:0004413">
    <property type="term" value="F:homoserine kinase activity"/>
    <property type="evidence" value="ECO:0007669"/>
    <property type="project" value="UniProtKB-EC"/>
</dbReference>
<keyword evidence="2" id="KW-0547">Nucleotide-binding</keyword>
<dbReference type="PANTHER" id="PTHR20861:SF1">
    <property type="entry name" value="HOMOSERINE KINASE"/>
    <property type="match status" value="1"/>
</dbReference>
<dbReference type="Gene3D" id="3.30.70.890">
    <property type="entry name" value="GHMP kinase, C-terminal domain"/>
    <property type="match status" value="1"/>
</dbReference>
<dbReference type="EMBL" id="VSSQ01026536">
    <property type="protein sequence ID" value="MPM75299.1"/>
    <property type="molecule type" value="Genomic_DNA"/>
</dbReference>
<evidence type="ECO:0000256" key="3">
    <source>
        <dbReference type="ARBA" id="ARBA00022777"/>
    </source>
</evidence>
<dbReference type="PANTHER" id="PTHR20861">
    <property type="entry name" value="HOMOSERINE/4-DIPHOSPHOCYTIDYL-2-C-METHYL-D-ERYTHRITOL KINASE"/>
    <property type="match status" value="1"/>
</dbReference>
<evidence type="ECO:0000256" key="1">
    <source>
        <dbReference type="ARBA" id="ARBA00022679"/>
    </source>
</evidence>
<keyword evidence="1 6" id="KW-0808">Transferase</keyword>
<evidence type="ECO:0000256" key="4">
    <source>
        <dbReference type="ARBA" id="ARBA00022840"/>
    </source>
</evidence>
<comment type="caution">
    <text evidence="6">The sequence shown here is derived from an EMBL/GenBank/DDBJ whole genome shotgun (WGS) entry which is preliminary data.</text>
</comment>
<dbReference type="InterPro" id="IPR013750">
    <property type="entry name" value="GHMP_kinase_C_dom"/>
</dbReference>
<dbReference type="GO" id="GO:0005524">
    <property type="term" value="F:ATP binding"/>
    <property type="evidence" value="ECO:0007669"/>
    <property type="project" value="UniProtKB-KW"/>
</dbReference>
<organism evidence="6">
    <name type="scientific">bioreactor metagenome</name>
    <dbReference type="NCBI Taxonomy" id="1076179"/>
    <lineage>
        <taxon>unclassified sequences</taxon>
        <taxon>metagenomes</taxon>
        <taxon>ecological metagenomes</taxon>
    </lineage>
</organism>
<dbReference type="Pfam" id="PF08544">
    <property type="entry name" value="GHMP_kinases_C"/>
    <property type="match status" value="1"/>
</dbReference>
<name>A0A645CEA6_9ZZZZ</name>
<reference evidence="6" key="1">
    <citation type="submission" date="2019-08" db="EMBL/GenBank/DDBJ databases">
        <authorList>
            <person name="Kucharzyk K."/>
            <person name="Murdoch R.W."/>
            <person name="Higgins S."/>
            <person name="Loffler F."/>
        </authorList>
    </citation>
    <scope>NUCLEOTIDE SEQUENCE</scope>
</reference>
<evidence type="ECO:0000259" key="5">
    <source>
        <dbReference type="Pfam" id="PF08544"/>
    </source>
</evidence>
<accession>A0A645CEA6</accession>
<dbReference type="InterPro" id="IPR036554">
    <property type="entry name" value="GHMP_kinase_C_sf"/>
</dbReference>